<protein>
    <recommendedName>
        <fullName evidence="4">Outer membrane protein beta-barrel domain-containing protein</fullName>
    </recommendedName>
</protein>
<name>A0ABU3LE02_9FLAO</name>
<evidence type="ECO:0000256" key="1">
    <source>
        <dbReference type="SAM" id="Phobius"/>
    </source>
</evidence>
<evidence type="ECO:0000313" key="2">
    <source>
        <dbReference type="EMBL" id="MDT7831312.1"/>
    </source>
</evidence>
<organism evidence="2 3">
    <name type="scientific">Asprobacillus argus</name>
    <dbReference type="NCBI Taxonomy" id="3076534"/>
    <lineage>
        <taxon>Bacteria</taxon>
        <taxon>Pseudomonadati</taxon>
        <taxon>Bacteroidota</taxon>
        <taxon>Flavobacteriia</taxon>
        <taxon>Flavobacteriales</taxon>
        <taxon>Flavobacteriaceae</taxon>
        <taxon>Asprobacillus</taxon>
    </lineage>
</organism>
<keyword evidence="1" id="KW-0812">Transmembrane</keyword>
<dbReference type="RefSeq" id="WP_349240559.1">
    <property type="nucleotide sequence ID" value="NZ_JAVTTO010000001.1"/>
</dbReference>
<dbReference type="EMBL" id="JAVTTO010000001">
    <property type="protein sequence ID" value="MDT7831312.1"/>
    <property type="molecule type" value="Genomic_DNA"/>
</dbReference>
<evidence type="ECO:0008006" key="4">
    <source>
        <dbReference type="Google" id="ProtNLM"/>
    </source>
</evidence>
<keyword evidence="1" id="KW-0472">Membrane</keyword>
<keyword evidence="3" id="KW-1185">Reference proteome</keyword>
<sequence length="452" mass="50625">MADQKNIDQFFQKKLNDFEQEPRPEVWLQIEERLTKKKKRRVLPMWWYGGVAAVLIGLLLFPFLPNEKEGTDPIQTEPIITTAPINPSKETPQTKKNSTPTQVIKNVPASKILPEVLTKENTIVAKNNNTENPEDKNTTVTYVKHSERNLPTYTKLSNLSPNSIAEFDPIRFKGDLLTTIPNMMYEETKGISLFDAVKKNDSLFEEKDVLKKRWGISPSYGYLKTNSFSNGSSIDNSLNNNPVGGNENASFGVNVHFPISKNWGIRSGIHLQQLSFSTQDIGVASGISSNGLASIRSSNTLTSGLNNDVYIGSLENTMAITSLVSSANLLTDNAIILQRYGYVEFPIELTYSLRPSDRFSVGLISGISTLLLNDNEILVRSEEYNSYLGEANNLNPINVSVNFGFDLDYVVYKNWSLNVNPMLKVHLVTFTQNSNGFSPYFLGLYTGVKYQF</sequence>
<comment type="caution">
    <text evidence="2">The sequence shown here is derived from an EMBL/GenBank/DDBJ whole genome shotgun (WGS) entry which is preliminary data.</text>
</comment>
<evidence type="ECO:0000313" key="3">
    <source>
        <dbReference type="Proteomes" id="UP001257277"/>
    </source>
</evidence>
<gene>
    <name evidence="2" type="ORF">RQM59_02915</name>
</gene>
<dbReference type="Proteomes" id="UP001257277">
    <property type="component" value="Unassembled WGS sequence"/>
</dbReference>
<reference evidence="2 3" key="1">
    <citation type="submission" date="2023-09" db="EMBL/GenBank/DDBJ databases">
        <title>Novel taxa isolated from Blanes Bay.</title>
        <authorList>
            <person name="Rey-Velasco X."/>
            <person name="Lucena T."/>
        </authorList>
    </citation>
    <scope>NUCLEOTIDE SEQUENCE [LARGE SCALE GENOMIC DNA]</scope>
    <source>
        <strain evidence="2 3">S356</strain>
    </source>
</reference>
<feature type="transmembrane region" description="Helical" evidence="1">
    <location>
        <begin position="45"/>
        <end position="64"/>
    </location>
</feature>
<accession>A0ABU3LE02</accession>
<proteinExistence type="predicted"/>
<keyword evidence="1" id="KW-1133">Transmembrane helix</keyword>